<dbReference type="Pfam" id="PF02769">
    <property type="entry name" value="AIRS_C"/>
    <property type="match status" value="2"/>
</dbReference>
<feature type="active site" evidence="8">
    <location>
        <position position="48"/>
    </location>
</feature>
<evidence type="ECO:0000259" key="11">
    <source>
        <dbReference type="Pfam" id="PF18072"/>
    </source>
</evidence>
<proteinExistence type="inferred from homology"/>
<feature type="binding site" evidence="8">
    <location>
        <begin position="93"/>
        <end position="96"/>
    </location>
    <ligand>
        <name>substrate</name>
    </ligand>
</feature>
<evidence type="ECO:0000256" key="6">
    <source>
        <dbReference type="ARBA" id="ARBA00022840"/>
    </source>
</evidence>
<feature type="binding site" evidence="8">
    <location>
        <position position="531"/>
    </location>
    <ligand>
        <name>Mg(2+)</name>
        <dbReference type="ChEBI" id="CHEBI:18420"/>
        <label>1</label>
    </ligand>
</feature>
<comment type="similarity">
    <text evidence="8">Belongs to the FGAMS family.</text>
</comment>
<feature type="binding site" evidence="8">
    <location>
        <position position="90"/>
    </location>
    <ligand>
        <name>ATP</name>
        <dbReference type="ChEBI" id="CHEBI:30616"/>
    </ligand>
</feature>
<dbReference type="PANTHER" id="PTHR43555">
    <property type="entry name" value="PHOSPHORIBOSYLFORMYLGLYCINAMIDINE SYNTHASE SUBUNIT PURL"/>
    <property type="match status" value="1"/>
</dbReference>
<evidence type="ECO:0000256" key="3">
    <source>
        <dbReference type="ARBA" id="ARBA00022723"/>
    </source>
</evidence>
<feature type="binding site" evidence="8">
    <location>
        <begin position="311"/>
        <end position="313"/>
    </location>
    <ligand>
        <name>substrate</name>
    </ligand>
</feature>
<keyword evidence="4 8" id="KW-0547">Nucleotide-binding</keyword>
<feature type="domain" description="PurM-like N-terminal" evidence="9">
    <location>
        <begin position="73"/>
        <end position="187"/>
    </location>
</feature>
<dbReference type="EMBL" id="JALHBS010000032">
    <property type="protein sequence ID" value="MCP3054662.1"/>
    <property type="molecule type" value="Genomic_DNA"/>
</dbReference>
<dbReference type="AlphaFoldDB" id="A0A9X2HA77"/>
<dbReference type="InterPro" id="IPR036921">
    <property type="entry name" value="PurM-like_N_sf"/>
</dbReference>
<evidence type="ECO:0000256" key="7">
    <source>
        <dbReference type="ARBA" id="ARBA00022842"/>
    </source>
</evidence>
<dbReference type="EC" id="6.3.5.3" evidence="8"/>
<feature type="domain" description="Phosphoribosylformylglycinamidine synthase linker" evidence="11">
    <location>
        <begin position="15"/>
        <end position="52"/>
    </location>
</feature>
<dbReference type="InterPro" id="IPR010074">
    <property type="entry name" value="PRibForGlyAmidine_synth_PurL"/>
</dbReference>
<dbReference type="PANTHER" id="PTHR43555:SF1">
    <property type="entry name" value="PHOSPHORIBOSYLFORMYLGLYCINAMIDINE SYNTHASE SUBUNIT PURL"/>
    <property type="match status" value="1"/>
</dbReference>
<keyword evidence="3 8" id="KW-0479">Metal-binding</keyword>
<protein>
    <recommendedName>
        <fullName evidence="8">Phosphoribosylformylglycinamidine synthase subunit PurL</fullName>
        <shortName evidence="8">FGAM synthase</shortName>
        <ecNumber evidence="8">6.3.5.3</ecNumber>
    </recommendedName>
    <alternativeName>
        <fullName evidence="8">Formylglycinamide ribonucleotide amidotransferase subunit II</fullName>
        <shortName evidence="8">FGAR amidotransferase II</shortName>
        <shortName evidence="8">FGAR-AT II</shortName>
    </alternativeName>
    <alternativeName>
        <fullName evidence="8">Glutamine amidotransferase PurL</fullName>
    </alternativeName>
    <alternativeName>
        <fullName evidence="8">Phosphoribosylformylglycinamidine synthase subunit II</fullName>
    </alternativeName>
</protein>
<evidence type="ECO:0000256" key="2">
    <source>
        <dbReference type="ARBA" id="ARBA00022598"/>
    </source>
</evidence>
<evidence type="ECO:0000256" key="8">
    <source>
        <dbReference type="HAMAP-Rule" id="MF_00420"/>
    </source>
</evidence>
<feature type="binding site" evidence="8">
    <location>
        <position position="267"/>
    </location>
    <ligand>
        <name>Mg(2+)</name>
        <dbReference type="ChEBI" id="CHEBI:18420"/>
        <label>2</label>
    </ligand>
</feature>
<dbReference type="RefSeq" id="WP_253963532.1">
    <property type="nucleotide sequence ID" value="NZ_JALHBS010000032.1"/>
</dbReference>
<dbReference type="Gene3D" id="3.30.1330.10">
    <property type="entry name" value="PurM-like, N-terminal domain"/>
    <property type="match status" value="2"/>
</dbReference>
<evidence type="ECO:0000256" key="5">
    <source>
        <dbReference type="ARBA" id="ARBA00022755"/>
    </source>
</evidence>
<feature type="active site" description="Proton acceptor" evidence="8">
    <location>
        <position position="94"/>
    </location>
</feature>
<dbReference type="Pfam" id="PF18072">
    <property type="entry name" value="FGAR-AT_linker"/>
    <property type="match status" value="1"/>
</dbReference>
<comment type="caution">
    <text evidence="8">Lacks conserved residue(s) required for the propagation of feature annotation.</text>
</comment>
<dbReference type="PIRSF" id="PIRSF001587">
    <property type="entry name" value="FGAM_synthase_II"/>
    <property type="match status" value="1"/>
</dbReference>
<dbReference type="Gene3D" id="3.90.650.10">
    <property type="entry name" value="PurM-like C-terminal domain"/>
    <property type="match status" value="2"/>
</dbReference>
<accession>A0A9X2HA77</accession>
<comment type="subcellular location">
    <subcellularLocation>
        <location evidence="8">Cytoplasm</location>
    </subcellularLocation>
</comment>
<feature type="domain" description="PurM-like C-terminal" evidence="10">
    <location>
        <begin position="201"/>
        <end position="353"/>
    </location>
</feature>
<comment type="caution">
    <text evidence="12">The sequence shown here is derived from an EMBL/GenBank/DDBJ whole genome shotgun (WGS) entry which is preliminary data.</text>
</comment>
<dbReference type="CDD" id="cd02203">
    <property type="entry name" value="PurL_repeat1"/>
    <property type="match status" value="1"/>
</dbReference>
<feature type="binding site" evidence="8">
    <location>
        <position position="116"/>
    </location>
    <ligand>
        <name>Mg(2+)</name>
        <dbReference type="ChEBI" id="CHEBI:18420"/>
        <label>2</label>
    </ligand>
</feature>
<dbReference type="SUPFAM" id="SSF56042">
    <property type="entry name" value="PurM C-terminal domain-like"/>
    <property type="match status" value="2"/>
</dbReference>
<feature type="binding site" evidence="8">
    <location>
        <position position="115"/>
    </location>
    <ligand>
        <name>substrate</name>
    </ligand>
</feature>
<dbReference type="GO" id="GO:0005737">
    <property type="term" value="C:cytoplasm"/>
    <property type="evidence" value="ECO:0007669"/>
    <property type="project" value="UniProtKB-SubCell"/>
</dbReference>
<dbReference type="FunFam" id="3.30.1330.10:FF:000004">
    <property type="entry name" value="Phosphoribosylformylglycinamidine synthase subunit PurL"/>
    <property type="match status" value="1"/>
</dbReference>
<feature type="domain" description="PurM-like C-terminal" evidence="10">
    <location>
        <begin position="568"/>
        <end position="703"/>
    </location>
</feature>
<evidence type="ECO:0000313" key="13">
    <source>
        <dbReference type="Proteomes" id="UP001155220"/>
    </source>
</evidence>
<name>A0A9X2HA77_9HYPH</name>
<feature type="binding site" evidence="8">
    <location>
        <position position="92"/>
    </location>
    <ligand>
        <name>Mg(2+)</name>
        <dbReference type="ChEBI" id="CHEBI:18420"/>
        <label>1</label>
    </ligand>
</feature>
<organism evidence="12 13">
    <name type="scientific">Aurantimonas marianensis</name>
    <dbReference type="NCBI Taxonomy" id="2920428"/>
    <lineage>
        <taxon>Bacteria</taxon>
        <taxon>Pseudomonadati</taxon>
        <taxon>Pseudomonadota</taxon>
        <taxon>Alphaproteobacteria</taxon>
        <taxon>Hyphomicrobiales</taxon>
        <taxon>Aurantimonadaceae</taxon>
        <taxon>Aurantimonas</taxon>
    </lineage>
</organism>
<sequence length="741" mass="78438">MTAETDITPELIAAHGLKPDEYERVLSLIGREPTITELGIFSAMWNEHCSYKSSKRWLRTLPTKGPRVLQGPGENAGVVDIGDGMAVVFKMESHNHPSFIEPYQGAATGVGGILRDVFTMGARPIAAMNALRFGAPDHPKTRHLVAGVVAGVGGYGNSFGVPTVGGEVNFHPRYNGNCLVNAFAAGLARTDSIFLSEAKGVGLPVVYLGAKTGRDGVGGATMASAEFDENIEEKRPTVQVGDPFTEKCLLEACLELMQTGAVIAIQDMGAAGLTCSAVEMGAKGGLGIELDLDKVPVREAAMTPYEMMLSESQERMLMVLSPDKREVAEAIFVKWGLDFAIVGRTTDDLRFRIMFEGREVGNLPIKELGDEAPEYDRPWIEPKPAQAIHAKDVAEPANYGAALLTLIGSPDLCSRRWVFEQYDTLIQGNSLQRPGGDAGVVRVDGHPTKALAFSSDVTPRYCEADPFQGGAQAVAECWRNLTAVGAEPLAATDNLNFGNPEKPELMGQFVKAVEGIGAACEALAFPIVSGNVSLYNETHGEAILPTPTIGGVGLIDDRAMTARVGGMKEDDVLFLVGRDGSHLGATIYLREIEGREAGAPPPVDLAEEKRNGDFVRGLIRSGRVATCHDLSDGGLAIAVAEMCMASDRGARIDAGDGAGHALLFGEDQARYVVAVAADMAGPIEAEAGEAGVPVRRLGVAGGSRLVIDGRLDLSVAALTIAHESWFPSYMSGEIIEPAAAA</sequence>
<reference evidence="12" key="1">
    <citation type="submission" date="2022-03" db="EMBL/GenBank/DDBJ databases">
        <title>Aurantimonas Liuensis sp. Nov., isolated from the hadal seawater of the Mariana Trench.</title>
        <authorList>
            <person name="Liu R."/>
        </authorList>
    </citation>
    <scope>NUCLEOTIDE SEQUENCE</scope>
    <source>
        <strain evidence="12">LRZ36</strain>
    </source>
</reference>
<dbReference type="SUPFAM" id="SSF55326">
    <property type="entry name" value="PurM N-terminal domain-like"/>
    <property type="match status" value="2"/>
</dbReference>
<keyword evidence="7 8" id="KW-0460">Magnesium</keyword>
<dbReference type="GO" id="GO:0004642">
    <property type="term" value="F:phosphoribosylformylglycinamidine synthase activity"/>
    <property type="evidence" value="ECO:0007669"/>
    <property type="project" value="UniProtKB-UniRule"/>
</dbReference>
<keyword evidence="1 8" id="KW-0963">Cytoplasm</keyword>
<dbReference type="NCBIfam" id="TIGR01736">
    <property type="entry name" value="FGAM_synth_II"/>
    <property type="match status" value="1"/>
</dbReference>
<dbReference type="InterPro" id="IPR010918">
    <property type="entry name" value="PurM-like_C_dom"/>
</dbReference>
<dbReference type="InterPro" id="IPR036676">
    <property type="entry name" value="PurM-like_C_sf"/>
</dbReference>
<dbReference type="GO" id="GO:0000287">
    <property type="term" value="F:magnesium ion binding"/>
    <property type="evidence" value="ECO:0007669"/>
    <property type="project" value="UniProtKB-UniRule"/>
</dbReference>
<evidence type="ECO:0000259" key="9">
    <source>
        <dbReference type="Pfam" id="PF00586"/>
    </source>
</evidence>
<dbReference type="GO" id="GO:0005524">
    <property type="term" value="F:ATP binding"/>
    <property type="evidence" value="ECO:0007669"/>
    <property type="project" value="UniProtKB-UniRule"/>
</dbReference>
<comment type="subunit">
    <text evidence="8">Monomer. Part of the FGAM synthase complex composed of 1 PurL, 1 PurQ and 2 PurS subunits.</text>
</comment>
<feature type="binding site" evidence="8">
    <location>
        <position position="239"/>
    </location>
    <ligand>
        <name>substrate</name>
    </ligand>
</feature>
<dbReference type="GO" id="GO:0006189">
    <property type="term" value="P:'de novo' IMP biosynthetic process"/>
    <property type="evidence" value="ECO:0007669"/>
    <property type="project" value="UniProtKB-UniRule"/>
</dbReference>
<dbReference type="NCBIfam" id="NF002290">
    <property type="entry name" value="PRK01213.1"/>
    <property type="match status" value="1"/>
</dbReference>
<feature type="binding site" evidence="8">
    <location>
        <position position="530"/>
    </location>
    <ligand>
        <name>ATP</name>
        <dbReference type="ChEBI" id="CHEBI:30616"/>
    </ligand>
</feature>
<dbReference type="InterPro" id="IPR016188">
    <property type="entry name" value="PurM-like_N"/>
</dbReference>
<evidence type="ECO:0000256" key="4">
    <source>
        <dbReference type="ARBA" id="ARBA00022741"/>
    </source>
</evidence>
<gene>
    <name evidence="8 12" type="primary">purL</name>
    <name evidence="12" type="ORF">MJ956_05815</name>
</gene>
<feature type="binding site" evidence="8">
    <location>
        <position position="533"/>
    </location>
    <ligand>
        <name>substrate</name>
    </ligand>
</feature>
<dbReference type="Pfam" id="PF00586">
    <property type="entry name" value="AIRS"/>
    <property type="match status" value="2"/>
</dbReference>
<dbReference type="CDD" id="cd02204">
    <property type="entry name" value="PurL_repeat2"/>
    <property type="match status" value="1"/>
</dbReference>
<evidence type="ECO:0000259" key="10">
    <source>
        <dbReference type="Pfam" id="PF02769"/>
    </source>
</evidence>
<comment type="pathway">
    <text evidence="8">Purine metabolism; IMP biosynthesis via de novo pathway; 5-amino-1-(5-phospho-D-ribosyl)imidazole from N(2)-formyl-N(1)-(5-phospho-D-ribosyl)glycinamide: step 1/2.</text>
</comment>
<keyword evidence="2 8" id="KW-0436">Ligase</keyword>
<feature type="binding site" evidence="8">
    <location>
        <position position="493"/>
    </location>
    <ligand>
        <name>ATP</name>
        <dbReference type="ChEBI" id="CHEBI:30616"/>
    </ligand>
</feature>
<dbReference type="HAMAP" id="MF_00420">
    <property type="entry name" value="PurL_2"/>
    <property type="match status" value="1"/>
</dbReference>
<keyword evidence="6 8" id="KW-0067">ATP-binding</keyword>
<evidence type="ECO:0000256" key="1">
    <source>
        <dbReference type="ARBA" id="ARBA00022490"/>
    </source>
</evidence>
<feature type="binding site" evidence="8">
    <location>
        <position position="51"/>
    </location>
    <ligand>
        <name>ATP</name>
        <dbReference type="ChEBI" id="CHEBI:30616"/>
    </ligand>
</feature>
<keyword evidence="13" id="KW-1185">Reference proteome</keyword>
<dbReference type="InterPro" id="IPR041609">
    <property type="entry name" value="PurL_linker"/>
</dbReference>
<comment type="function">
    <text evidence="8">Part of the phosphoribosylformylglycinamidine synthase complex involved in the purines biosynthetic pathway. Catalyzes the ATP-dependent conversion of formylglycinamide ribonucleotide (FGAR) and glutamine to yield formylglycinamidine ribonucleotide (FGAM) and glutamate. The FGAM synthase complex is composed of three subunits. PurQ produces an ammonia molecule by converting glutamine to glutamate. PurL transfers the ammonia molecule to FGAR to form FGAM in an ATP-dependent manner. PurS interacts with PurQ and PurL and is thought to assist in the transfer of the ammonia molecule from PurQ to PurL.</text>
</comment>
<feature type="domain" description="PurM-like N-terminal" evidence="9">
    <location>
        <begin position="435"/>
        <end position="555"/>
    </location>
</feature>
<dbReference type="Proteomes" id="UP001155220">
    <property type="component" value="Unassembled WGS sequence"/>
</dbReference>
<evidence type="ECO:0000313" key="12">
    <source>
        <dbReference type="EMBL" id="MCP3054662.1"/>
    </source>
</evidence>
<keyword evidence="5 8" id="KW-0658">Purine biosynthesis</keyword>
<comment type="catalytic activity">
    <reaction evidence="8">
        <text>N(2)-formyl-N(1)-(5-phospho-beta-D-ribosyl)glycinamide + L-glutamine + ATP + H2O = 2-formamido-N(1)-(5-O-phospho-beta-D-ribosyl)acetamidine + L-glutamate + ADP + phosphate + H(+)</text>
        <dbReference type="Rhea" id="RHEA:17129"/>
        <dbReference type="ChEBI" id="CHEBI:15377"/>
        <dbReference type="ChEBI" id="CHEBI:15378"/>
        <dbReference type="ChEBI" id="CHEBI:29985"/>
        <dbReference type="ChEBI" id="CHEBI:30616"/>
        <dbReference type="ChEBI" id="CHEBI:43474"/>
        <dbReference type="ChEBI" id="CHEBI:58359"/>
        <dbReference type="ChEBI" id="CHEBI:147286"/>
        <dbReference type="ChEBI" id="CHEBI:147287"/>
        <dbReference type="ChEBI" id="CHEBI:456216"/>
        <dbReference type="EC" id="6.3.5.3"/>
    </reaction>
</comment>